<organism evidence="1 2">
    <name type="scientific">Romanomermis culicivorax</name>
    <name type="common">Nematode worm</name>
    <dbReference type="NCBI Taxonomy" id="13658"/>
    <lineage>
        <taxon>Eukaryota</taxon>
        <taxon>Metazoa</taxon>
        <taxon>Ecdysozoa</taxon>
        <taxon>Nematoda</taxon>
        <taxon>Enoplea</taxon>
        <taxon>Dorylaimia</taxon>
        <taxon>Mermithida</taxon>
        <taxon>Mermithoidea</taxon>
        <taxon>Mermithidae</taxon>
        <taxon>Romanomermis</taxon>
    </lineage>
</organism>
<dbReference type="Proteomes" id="UP000887565">
    <property type="component" value="Unplaced"/>
</dbReference>
<dbReference type="AlphaFoldDB" id="A0A915JFW3"/>
<accession>A0A915JFW3</accession>
<protein>
    <submittedName>
        <fullName evidence="2">Uncharacterized protein</fullName>
    </submittedName>
</protein>
<evidence type="ECO:0000313" key="1">
    <source>
        <dbReference type="Proteomes" id="UP000887565"/>
    </source>
</evidence>
<name>A0A915JFW3_ROMCU</name>
<dbReference type="WBParaSite" id="nRc.2.0.1.t25079-RA">
    <property type="protein sequence ID" value="nRc.2.0.1.t25079-RA"/>
    <property type="gene ID" value="nRc.2.0.1.g25079"/>
</dbReference>
<keyword evidence="1" id="KW-1185">Reference proteome</keyword>
<proteinExistence type="predicted"/>
<reference evidence="2" key="1">
    <citation type="submission" date="2022-11" db="UniProtKB">
        <authorList>
            <consortium name="WormBaseParasite"/>
        </authorList>
    </citation>
    <scope>IDENTIFICATION</scope>
</reference>
<evidence type="ECO:0000313" key="2">
    <source>
        <dbReference type="WBParaSite" id="nRc.2.0.1.t25079-RA"/>
    </source>
</evidence>
<sequence length="152" mass="17343">MGNAHLSPHHQIMENPLRKVKFYQPIDKLVTEHLSQSAVSPFAPYEIKKDLSHVFYTPFFIGLLYNIFATPEHEMMAIYNRRTERNFQIAIVYGKTGEPNVLHIHEIDFGTLSGMEPLPMQASKKQLTSLKANMERDFGGGLHISAVVTYII</sequence>